<dbReference type="Pfam" id="PF02469">
    <property type="entry name" value="Fasciclin"/>
    <property type="match status" value="2"/>
</dbReference>
<feature type="domain" description="FAS1" evidence="2">
    <location>
        <begin position="20"/>
        <end position="165"/>
    </location>
</feature>
<reference evidence="3 4" key="1">
    <citation type="journal article" date="2023" name="PLoS ONE">
        <title>Cytospora paraplurivora sp. nov. isolated from orchards with fruit tree decline syndrome in Ontario, Canada.</title>
        <authorList>
            <person name="Ilyukhin E."/>
            <person name="Nguyen H.D.T."/>
            <person name="Castle A.J."/>
            <person name="Ellouze W."/>
        </authorList>
    </citation>
    <scope>NUCLEOTIDE SEQUENCE [LARGE SCALE GENOMIC DNA]</scope>
    <source>
        <strain evidence="3 4">FDS-564</strain>
    </source>
</reference>
<dbReference type="PANTHER" id="PTHR10900:SF77">
    <property type="entry name" value="FI19380P1"/>
    <property type="match status" value="1"/>
</dbReference>
<dbReference type="GO" id="GO:0000329">
    <property type="term" value="C:fungal-type vacuole membrane"/>
    <property type="evidence" value="ECO:0007669"/>
    <property type="project" value="TreeGrafter"/>
</dbReference>
<keyword evidence="1" id="KW-0732">Signal</keyword>
<comment type="caution">
    <text evidence="3">The sequence shown here is derived from an EMBL/GenBank/DDBJ whole genome shotgun (WGS) entry which is preliminary data.</text>
</comment>
<evidence type="ECO:0000259" key="2">
    <source>
        <dbReference type="PROSITE" id="PS50213"/>
    </source>
</evidence>
<dbReference type="InterPro" id="IPR000782">
    <property type="entry name" value="FAS1_domain"/>
</dbReference>
<evidence type="ECO:0000313" key="4">
    <source>
        <dbReference type="Proteomes" id="UP001320245"/>
    </source>
</evidence>
<accession>A0AAN9U1T0</accession>
<dbReference type="Proteomes" id="UP001320245">
    <property type="component" value="Unassembled WGS sequence"/>
</dbReference>
<dbReference type="SMART" id="SM00554">
    <property type="entry name" value="FAS1"/>
    <property type="match status" value="2"/>
</dbReference>
<dbReference type="InterPro" id="IPR036378">
    <property type="entry name" value="FAS1_dom_sf"/>
</dbReference>
<organism evidence="3 4">
    <name type="scientific">Cytospora paraplurivora</name>
    <dbReference type="NCBI Taxonomy" id="2898453"/>
    <lineage>
        <taxon>Eukaryota</taxon>
        <taxon>Fungi</taxon>
        <taxon>Dikarya</taxon>
        <taxon>Ascomycota</taxon>
        <taxon>Pezizomycotina</taxon>
        <taxon>Sordariomycetes</taxon>
        <taxon>Sordariomycetidae</taxon>
        <taxon>Diaporthales</taxon>
        <taxon>Cytosporaceae</taxon>
        <taxon>Cytospora</taxon>
    </lineage>
</organism>
<dbReference type="PROSITE" id="PS50213">
    <property type="entry name" value="FAS1"/>
    <property type="match status" value="2"/>
</dbReference>
<sequence>MLGVLLTLYACLGVAESGLLSGLDQVLQARPELSTFRDLLSKYPHVLLDLPNYAGFTVIAPDNDAFEKYGSWNENDTETVTDTLQYHILQGTVSIRTVELGIPLFAPTLLLDRASTNITGGQRVIIHNQGNDEIVFTSGADTRSTVIEGDIEFSDGMVHVVDTLLVPPFRLEPSCRDYYPIMRAFLAALYQTDLVDQFANTQDVTIFAPWDAAFQVTSGALNALQPSELRDILTYHIVPGRVLYSTDLKNATTWPTLAHRAGEPAGPPVNVTATFAGNNRYIDSSHILHADILIANGVLHMMQHVLNPARSDARPNPAKYNQVPVFPLMGSTSTGTKVPVPFTEALPSTMADSDGGSGFSSSVTTGTFSSVLASETSAGSTSETSAALTEVTSAVPVPTDETGETGATGVTGLIGATDTAIVGAKGTDFSANGVERGAVVPKCTGFTGALGVGIVGAGLLGAAGVL</sequence>
<name>A0AAN9U1T0_9PEZI</name>
<dbReference type="PANTHER" id="PTHR10900">
    <property type="entry name" value="PERIOSTIN-RELATED"/>
    <property type="match status" value="1"/>
</dbReference>
<keyword evidence="4" id="KW-1185">Reference proteome</keyword>
<gene>
    <name evidence="3" type="ORF">SLS53_006601</name>
</gene>
<dbReference type="AlphaFoldDB" id="A0AAN9U1T0"/>
<protein>
    <recommendedName>
        <fullName evidence="2">FAS1 domain-containing protein</fullName>
    </recommendedName>
</protein>
<feature type="domain" description="FAS1" evidence="2">
    <location>
        <begin position="162"/>
        <end position="306"/>
    </location>
</feature>
<dbReference type="InterPro" id="IPR050904">
    <property type="entry name" value="Adhesion/Biosynth-related"/>
</dbReference>
<evidence type="ECO:0000313" key="3">
    <source>
        <dbReference type="EMBL" id="KAK7737298.1"/>
    </source>
</evidence>
<feature type="chain" id="PRO_5043047519" description="FAS1 domain-containing protein" evidence="1">
    <location>
        <begin position="18"/>
        <end position="466"/>
    </location>
</feature>
<dbReference type="EMBL" id="JAJSPL020000030">
    <property type="protein sequence ID" value="KAK7737298.1"/>
    <property type="molecule type" value="Genomic_DNA"/>
</dbReference>
<dbReference type="GO" id="GO:0016236">
    <property type="term" value="P:macroautophagy"/>
    <property type="evidence" value="ECO:0007669"/>
    <property type="project" value="TreeGrafter"/>
</dbReference>
<feature type="signal peptide" evidence="1">
    <location>
        <begin position="1"/>
        <end position="17"/>
    </location>
</feature>
<dbReference type="SUPFAM" id="SSF82153">
    <property type="entry name" value="FAS1 domain"/>
    <property type="match status" value="2"/>
</dbReference>
<dbReference type="Gene3D" id="2.30.180.10">
    <property type="entry name" value="FAS1 domain"/>
    <property type="match status" value="2"/>
</dbReference>
<evidence type="ECO:0000256" key="1">
    <source>
        <dbReference type="SAM" id="SignalP"/>
    </source>
</evidence>
<proteinExistence type="predicted"/>